<evidence type="ECO:0008006" key="5">
    <source>
        <dbReference type="Google" id="ProtNLM"/>
    </source>
</evidence>
<proteinExistence type="predicted"/>
<evidence type="ECO:0000256" key="1">
    <source>
        <dbReference type="SAM" id="MobiDB-lite"/>
    </source>
</evidence>
<comment type="caution">
    <text evidence="3">The sequence shown here is derived from an EMBL/GenBank/DDBJ whole genome shotgun (WGS) entry which is preliminary data.</text>
</comment>
<keyword evidence="4" id="KW-1185">Reference proteome</keyword>
<dbReference type="RefSeq" id="WP_238253217.1">
    <property type="nucleotide sequence ID" value="NZ_BPQX01000072.1"/>
</dbReference>
<keyword evidence="2" id="KW-0732">Signal</keyword>
<evidence type="ECO:0000313" key="4">
    <source>
        <dbReference type="Proteomes" id="UP001236369"/>
    </source>
</evidence>
<feature type="compositionally biased region" description="Basic and acidic residues" evidence="1">
    <location>
        <begin position="102"/>
        <end position="126"/>
    </location>
</feature>
<feature type="signal peptide" evidence="2">
    <location>
        <begin position="1"/>
        <end position="27"/>
    </location>
</feature>
<evidence type="ECO:0000313" key="3">
    <source>
        <dbReference type="EMBL" id="MDQ0445077.1"/>
    </source>
</evidence>
<name>A0ABU0HT29_9HYPH</name>
<dbReference type="Proteomes" id="UP001236369">
    <property type="component" value="Unassembled WGS sequence"/>
</dbReference>
<feature type="region of interest" description="Disordered" evidence="1">
    <location>
        <begin position="47"/>
        <end position="133"/>
    </location>
</feature>
<feature type="chain" id="PRO_5047061767" description="Cell envelope biogenesis protein TolA" evidence="2">
    <location>
        <begin position="28"/>
        <end position="133"/>
    </location>
</feature>
<feature type="compositionally biased region" description="Basic and acidic residues" evidence="1">
    <location>
        <begin position="71"/>
        <end position="88"/>
    </location>
</feature>
<protein>
    <recommendedName>
        <fullName evidence="5">Cell envelope biogenesis protein TolA</fullName>
    </recommendedName>
</protein>
<organism evidence="3 4">
    <name type="scientific">Methylobacterium persicinum</name>
    <dbReference type="NCBI Taxonomy" id="374426"/>
    <lineage>
        <taxon>Bacteria</taxon>
        <taxon>Pseudomonadati</taxon>
        <taxon>Pseudomonadota</taxon>
        <taxon>Alphaproteobacteria</taxon>
        <taxon>Hyphomicrobiales</taxon>
        <taxon>Methylobacteriaceae</taxon>
        <taxon>Methylobacterium</taxon>
    </lineage>
</organism>
<reference evidence="3 4" key="1">
    <citation type="submission" date="2023-07" db="EMBL/GenBank/DDBJ databases">
        <title>Genomic Encyclopedia of Type Strains, Phase IV (KMG-IV): sequencing the most valuable type-strain genomes for metagenomic binning, comparative biology and taxonomic classification.</title>
        <authorList>
            <person name="Goeker M."/>
        </authorList>
    </citation>
    <scope>NUCLEOTIDE SEQUENCE [LARGE SCALE GENOMIC DNA]</scope>
    <source>
        <strain evidence="3 4">DSM 19562</strain>
    </source>
</reference>
<evidence type="ECO:0000256" key="2">
    <source>
        <dbReference type="SAM" id="SignalP"/>
    </source>
</evidence>
<feature type="compositionally biased region" description="Low complexity" evidence="1">
    <location>
        <begin position="89"/>
        <end position="101"/>
    </location>
</feature>
<sequence length="133" mass="13076">MLRPVPAVAALIVAGGLVSLGHGAALASPCTQQIDGLSGKVKAETRDAISANTSGQGTAAKRGGEGMTGTEGKRADEAPEAPPEKSAEAGKGADAAQQAKVALDEARAADAKGDTKGCEAAVERAKSQLSKAP</sequence>
<gene>
    <name evidence="3" type="ORF">QO016_004604</name>
</gene>
<accession>A0ABU0HT29</accession>
<dbReference type="EMBL" id="JAUSVV010000020">
    <property type="protein sequence ID" value="MDQ0445077.1"/>
    <property type="molecule type" value="Genomic_DNA"/>
</dbReference>